<feature type="compositionally biased region" description="Basic and acidic residues" evidence="19">
    <location>
        <begin position="1078"/>
        <end position="1088"/>
    </location>
</feature>
<feature type="compositionally biased region" description="Polar residues" evidence="19">
    <location>
        <begin position="2386"/>
        <end position="2404"/>
    </location>
</feature>
<feature type="region of interest" description="Disordered" evidence="19">
    <location>
        <begin position="451"/>
        <end position="484"/>
    </location>
</feature>
<feature type="compositionally biased region" description="Polar residues" evidence="19">
    <location>
        <begin position="1516"/>
        <end position="1525"/>
    </location>
</feature>
<feature type="region of interest" description="Disordered" evidence="19">
    <location>
        <begin position="2224"/>
        <end position="2306"/>
    </location>
</feature>
<dbReference type="InterPro" id="IPR013083">
    <property type="entry name" value="Znf_RING/FYVE/PHD"/>
</dbReference>
<feature type="compositionally biased region" description="Basic residues" evidence="19">
    <location>
        <begin position="1150"/>
        <end position="1162"/>
    </location>
</feature>
<evidence type="ECO:0000313" key="24">
    <source>
        <dbReference type="Proteomes" id="UP001652582"/>
    </source>
</evidence>
<feature type="domain" description="H15" evidence="21">
    <location>
        <begin position="89"/>
        <end position="161"/>
    </location>
</feature>
<feature type="compositionally biased region" description="Basic residues" evidence="19">
    <location>
        <begin position="298"/>
        <end position="307"/>
    </location>
</feature>
<feature type="domain" description="SAMD1-like winged helix (WH)" evidence="23">
    <location>
        <begin position="4"/>
        <end position="80"/>
    </location>
</feature>
<feature type="region of interest" description="Disordered" evidence="19">
    <location>
        <begin position="504"/>
        <end position="660"/>
    </location>
</feature>
<dbReference type="Gene3D" id="1.10.10.10">
    <property type="entry name" value="Winged helix-like DNA-binding domain superfamily/Winged helix DNA-binding domain"/>
    <property type="match status" value="2"/>
</dbReference>
<dbReference type="Pfam" id="PF00538">
    <property type="entry name" value="Linker_histone"/>
    <property type="match status" value="1"/>
</dbReference>
<feature type="region of interest" description="Disordered" evidence="19">
    <location>
        <begin position="291"/>
        <end position="343"/>
    </location>
</feature>
<evidence type="ECO:0000313" key="25">
    <source>
        <dbReference type="RefSeq" id="XP_052743577.1"/>
    </source>
</evidence>
<feature type="compositionally biased region" description="Pro residues" evidence="19">
    <location>
        <begin position="1439"/>
        <end position="1451"/>
    </location>
</feature>
<feature type="region of interest" description="Disordered" evidence="19">
    <location>
        <begin position="390"/>
        <end position="425"/>
    </location>
</feature>
<evidence type="ECO:0000256" key="9">
    <source>
        <dbReference type="ARBA" id="ARBA00022737"/>
    </source>
</evidence>
<dbReference type="EC" id="2.3.1.48" evidence="3"/>
<feature type="region of interest" description="Disordered" evidence="19">
    <location>
        <begin position="2343"/>
        <end position="2414"/>
    </location>
</feature>
<evidence type="ECO:0000256" key="16">
    <source>
        <dbReference type="ARBA" id="ARBA00023242"/>
    </source>
</evidence>
<feature type="compositionally biased region" description="Low complexity" evidence="19">
    <location>
        <begin position="609"/>
        <end position="618"/>
    </location>
</feature>
<sequence>MSEPAEVGKEVWKRWILEAIHKIRSQKQRPSLERICHAIRQHHNYHEDVVSERLERAVREGVVLKVYNKGQSTYKDPCGLQSKVLRIAADADVSRAVAKAVRELGERDGSSLKTIEKHLRQAYQVSVEENADVRNVLRGAAKRAVARGLLLHHAGNYKATERPLAATDRIAKQKRAADTSESNSSPAGVPVCAECLGTDARNRLAVAESLIVCSQCKSYAHPTCLNLLDYISLTILKSTRWCCGECARCAACGLSGEWASRCAACPRTAHARCRRPPWRCDLCADKPHTPRVTMGGTPKKRKPKTPARRLDSDDEPSDGNSSPHSRPAPRLAPRPAEQRMSKEKQKFFRFSAFNLVKRRRCRESSSEWEGWGSQWGGMRVTRVQRLELRLERRSPSERSSSDSSPPRRALPPALVAPQPPPDRRIPTIFERLATDTTPDGSWGFAAEARKQQVIEPQTSPTRKHSASPERKPAQPVERHRRRSRCGDRLLTTLFDGLSEFYSVRTASRSQSRPRLKRESEDRQVLKETRSTFKRYQATLQQDRRSRERSRSITRESRNSRSQSRNARSQSRNARSQSRNARSQSRNARSQSRTARCRSRPARSQSRAVRSPSRITRSQSRTRGRSRVQNVNKVRSESRGRESGGSESRGSESGEVVKRELRSPAEAAERLSASALVVLAAENARRNAPADAQPHKLAFASPAGAHSEGKRLPPGVTEADAELFSQARTANGAEGELAVPSASGAAGAGPPPPRCPSAIEFGQWEIETWYSSPFPQEYARLPKLFLCEFCLKYAKSRAVLMRHLDKCLWRHPPATEIYRCGDISVFEVDGNANKIYCQNLCLLAKLFLDHKTLYYDVEPFLFYVLTKNDSKGCHLVGYFSKEKHCQQKYNVSCIMTMPQYQRQGYGRFLIHFSYLLSREEGQAGTPEKPLSDLGRVSYHAYWKSVILEFLYDHRDKPFTFEEIAITTGMHMNDIAVTFQLLGFVRHVPSNEFVKLGICVDWHKVENHMKKLRSRERLEIDPECLRWTPLLAPTINPFRSPEEGSGDTGTEIDDKEENDLKTESENTETEPETLPQKSEISTKHSEKETSEAPVEVTSSGRRRTRPLKYSESTYQTTPTLGGDGTRKRKRDVSRKISESVEDDKKEPEVTPRRQRSKSVARKSKAIQEEVIEEITPRSRRKNVVEPVYASDSQESQESIDSRIDVPAPTVNEVKTKAKRKTARKGRKRQKGKTTARSSSPTAKKAKVVEEKEVIDYKTDDSATEQSTDAAPVDNQAEATNAQNEKKAEDKDKNSDASSEDSSGEADDEMDVEEGEEKTSVASKPATPRHMEENSTDHHTSDMELDSIHMDSPKSLAEKDQVIDEASKEKPEDRTIIENGPDTVNMPSDNMDTRTPNETTDNLKAPEIRNGEIKSPNKSALDDKDTIVISESDDNNSQSCPLPSPKPSDVPPVLPNDVKEKDLMHTESPSKVIPAVSTENSHIVLDAKGPSDSLIRPPVDLIVPRIHQIETIVVEGESDNANSPQTGVSPKKIEKTVISESPKQKSPEKIPTEMTCEQKKCEMRKETVIQHQAVDEMKSAEKKSPNKIESIIQNLDPHRELANSLKKPDPPKMDCYNDIDARKHQIASSLQIPITSKESENPFRPDMLYTRKDEIVVSRSIIENTIQNYQNSLSNSMTIQPINAAQLHNSYLNHRPSVSKESQSVQTDKVLIKTSDASRVNMNMSDSSPAISKSTTKLEVPHPITSPVVNPVIPKVPNVSDINFLPRCQSANAAVNLGIERTDLETNFVSNAMHNTLSGSMSIIPTSNQDKMDPNQKPREKSKLRDVRVNSAHSKMEKTEKKGSKNETPRSTPEPKMFFPEQNAPARKPETSVPTNVINTAAITSKVEPKVTEAPKKQDFFKKEKSNANKCDPKNTSVKHDKTCSAQLHLKAAEQNDLNKLLPKLKYDNELMPKTDYTMNQITNYPTTHAQYPQWPPWDPTRTWEHNRFLDIKNNDKTYLDKFQGFNLPPLDQMQKSPQKLHPKYDQKDFHNIAYGALSGSIYATTGLPHFKETKAPTSKASDCSQKNDCKPTKQSKTTTACQTQCDNKKSQSHNTTEAQMKQMMQRQVNKQQEVVTSCADYRQSPQILTSPGCKPFNQNGPCGQEKVEIEKKSRQHSKKDESPKDMSKEEMCEAVSPALQSMGVYTPDSTSNSVHSVQYPACELDMSQISLESPTSISSDLASPCYNMHPAPSPQYPHSSIHIPSIMSQPNQPPKQQKINNRNRNSTSASSGGADKGVRGPATPPARHRATPPHVATTHGGGVMQGGAGGAGGGGAGYQGGYLSFQQQQQYHAGWAPSCSLAKLQQMAEAPQHPPHTPPAPPQYGQQSGTPPAGHYHAPKYYAPAHNQLESPRNTRNTTSNLSPMQHVQMGPGSRMSPNLNTHIISQYGLNGYRVTPQQQFNNLPVQMMNVQPGVQYPSPDPRAQQPNVYAYGYINAPPPLTMQSLNSTMRR</sequence>
<keyword evidence="10 18" id="KW-0863">Zinc-finger</keyword>
<dbReference type="CDD" id="cd15526">
    <property type="entry name" value="PHD1_MOZ_d4"/>
    <property type="match status" value="1"/>
</dbReference>
<feature type="region of interest" description="Disordered" evidence="19">
    <location>
        <begin position="1515"/>
        <end position="1548"/>
    </location>
</feature>
<keyword evidence="4" id="KW-0678">Repressor</keyword>
<feature type="compositionally biased region" description="Low complexity" evidence="19">
    <location>
        <begin position="321"/>
        <end position="335"/>
    </location>
</feature>
<feature type="compositionally biased region" description="Basic and acidic residues" evidence="19">
    <location>
        <begin position="1131"/>
        <end position="1149"/>
    </location>
</feature>
<evidence type="ECO:0000259" key="21">
    <source>
        <dbReference type="PROSITE" id="PS51504"/>
    </source>
</evidence>
<evidence type="ECO:0000256" key="1">
    <source>
        <dbReference type="ARBA" id="ARBA00004123"/>
    </source>
</evidence>
<dbReference type="Gene3D" id="3.30.40.10">
    <property type="entry name" value="Zinc/RING finger domain, C3HC4 (zinc finger)"/>
    <property type="match status" value="1"/>
</dbReference>
<dbReference type="Pfam" id="PF17772">
    <property type="entry name" value="zf-MYST"/>
    <property type="match status" value="1"/>
</dbReference>
<feature type="compositionally biased region" description="Gly residues" evidence="19">
    <location>
        <begin position="2297"/>
        <end position="2306"/>
    </location>
</feature>
<comment type="subcellular location">
    <subcellularLocation>
        <location evidence="1">Nucleus</location>
    </subcellularLocation>
</comment>
<dbReference type="InterPro" id="IPR002717">
    <property type="entry name" value="HAT_MYST-type"/>
</dbReference>
<keyword evidence="8" id="KW-0479">Metal-binding</keyword>
<name>A0ABM3LX17_BICAN</name>
<keyword evidence="5" id="KW-1017">Isopeptide bond</keyword>
<evidence type="ECO:0000256" key="18">
    <source>
        <dbReference type="PROSITE-ProRule" id="PRU00146"/>
    </source>
</evidence>
<evidence type="ECO:0000256" key="13">
    <source>
        <dbReference type="ARBA" id="ARBA00022853"/>
    </source>
</evidence>
<dbReference type="Proteomes" id="UP001652582">
    <property type="component" value="Chromosome 19"/>
</dbReference>
<dbReference type="PROSITE" id="PS51504">
    <property type="entry name" value="H15"/>
    <property type="match status" value="1"/>
</dbReference>
<feature type="compositionally biased region" description="Basic and acidic residues" evidence="19">
    <location>
        <begin position="1807"/>
        <end position="1845"/>
    </location>
</feature>
<dbReference type="InterPro" id="IPR040706">
    <property type="entry name" value="Zf-MYST"/>
</dbReference>
<feature type="compositionally biased region" description="Basic and acidic residues" evidence="19">
    <location>
        <begin position="2143"/>
        <end position="2169"/>
    </location>
</feature>
<comment type="catalytic activity">
    <reaction evidence="17">
        <text>L-lysyl-[protein] + acetyl-CoA = N(6)-acetyl-L-lysyl-[protein] + CoA + H(+)</text>
        <dbReference type="Rhea" id="RHEA:45948"/>
        <dbReference type="Rhea" id="RHEA-COMP:9752"/>
        <dbReference type="Rhea" id="RHEA-COMP:10731"/>
        <dbReference type="ChEBI" id="CHEBI:15378"/>
        <dbReference type="ChEBI" id="CHEBI:29969"/>
        <dbReference type="ChEBI" id="CHEBI:57287"/>
        <dbReference type="ChEBI" id="CHEBI:57288"/>
        <dbReference type="ChEBI" id="CHEBI:61930"/>
        <dbReference type="EC" id="2.3.1.48"/>
    </reaction>
</comment>
<keyword evidence="13" id="KW-0156">Chromatin regulator</keyword>
<accession>A0ABM3LX17</accession>
<evidence type="ECO:0000259" key="20">
    <source>
        <dbReference type="PROSITE" id="PS50016"/>
    </source>
</evidence>
<keyword evidence="16" id="KW-0539">Nucleus</keyword>
<evidence type="ECO:0000256" key="3">
    <source>
        <dbReference type="ARBA" id="ARBA00013184"/>
    </source>
</evidence>
<evidence type="ECO:0000259" key="22">
    <source>
        <dbReference type="PROSITE" id="PS51726"/>
    </source>
</evidence>
<dbReference type="InterPro" id="IPR048589">
    <property type="entry name" value="SAMD1-like_WH"/>
</dbReference>
<feature type="compositionally biased region" description="Basic residues" evidence="19">
    <location>
        <begin position="1214"/>
        <end position="1231"/>
    </location>
</feature>
<feature type="compositionally biased region" description="Basic and acidic residues" evidence="19">
    <location>
        <begin position="1281"/>
        <end position="1292"/>
    </location>
</feature>
<keyword evidence="6" id="KW-0597">Phosphoprotein</keyword>
<dbReference type="Gene3D" id="3.30.60.60">
    <property type="entry name" value="N-acetyl transferase-like"/>
    <property type="match status" value="1"/>
</dbReference>
<dbReference type="InterPro" id="IPR036390">
    <property type="entry name" value="WH_DNA-bd_sf"/>
</dbReference>
<keyword evidence="12" id="KW-0832">Ubl conjugation</keyword>
<dbReference type="PROSITE" id="PS52014">
    <property type="entry name" value="SAMD1_WH"/>
    <property type="match status" value="1"/>
</dbReference>
<dbReference type="Pfam" id="PF01853">
    <property type="entry name" value="MOZ_SAS"/>
    <property type="match status" value="1"/>
</dbReference>
<dbReference type="Pfam" id="PF21524">
    <property type="entry name" value="SAMD1_WH"/>
    <property type="match status" value="1"/>
</dbReference>
<keyword evidence="24" id="KW-1185">Reference proteome</keyword>
<feature type="compositionally biased region" description="Basic and acidic residues" evidence="19">
    <location>
        <begin position="516"/>
        <end position="530"/>
    </location>
</feature>
<feature type="compositionally biased region" description="Low complexity" evidence="19">
    <location>
        <begin position="2234"/>
        <end position="2271"/>
    </location>
</feature>
<dbReference type="PANTHER" id="PTHR10615">
    <property type="entry name" value="HISTONE ACETYLTRANSFERASE"/>
    <property type="match status" value="1"/>
</dbReference>
<dbReference type="InterPro" id="IPR005818">
    <property type="entry name" value="Histone_H1/H5_H15"/>
</dbReference>
<feature type="compositionally biased region" description="Polar residues" evidence="19">
    <location>
        <begin position="1382"/>
        <end position="1399"/>
    </location>
</feature>
<feature type="compositionally biased region" description="Acidic residues" evidence="19">
    <location>
        <begin position="1295"/>
        <end position="1313"/>
    </location>
</feature>
<feature type="region of interest" description="Disordered" evidence="19">
    <location>
        <begin position="1033"/>
        <end position="1472"/>
    </location>
</feature>
<gene>
    <name evidence="25" type="primary">LOC112051853</name>
</gene>
<keyword evidence="15" id="KW-0010">Activator</keyword>
<evidence type="ECO:0000256" key="15">
    <source>
        <dbReference type="ARBA" id="ARBA00023159"/>
    </source>
</evidence>
<dbReference type="InterPro" id="IPR050603">
    <property type="entry name" value="MYST_HAT"/>
</dbReference>
<dbReference type="SUPFAM" id="SSF57903">
    <property type="entry name" value="FYVE/PHD zinc finger"/>
    <property type="match status" value="1"/>
</dbReference>
<organism evidence="24 25">
    <name type="scientific">Bicyclus anynana</name>
    <name type="common">Squinting bush brown butterfly</name>
    <dbReference type="NCBI Taxonomy" id="110368"/>
    <lineage>
        <taxon>Eukaryota</taxon>
        <taxon>Metazoa</taxon>
        <taxon>Ecdysozoa</taxon>
        <taxon>Arthropoda</taxon>
        <taxon>Hexapoda</taxon>
        <taxon>Insecta</taxon>
        <taxon>Pterygota</taxon>
        <taxon>Neoptera</taxon>
        <taxon>Endopterygota</taxon>
        <taxon>Lepidoptera</taxon>
        <taxon>Glossata</taxon>
        <taxon>Ditrysia</taxon>
        <taxon>Papilionoidea</taxon>
        <taxon>Nymphalidae</taxon>
        <taxon>Satyrinae</taxon>
        <taxon>Satyrini</taxon>
        <taxon>Mycalesina</taxon>
        <taxon>Bicyclus</taxon>
    </lineage>
</organism>
<dbReference type="InterPro" id="IPR016181">
    <property type="entry name" value="Acyl_CoA_acyltransferase"/>
</dbReference>
<evidence type="ECO:0000256" key="6">
    <source>
        <dbReference type="ARBA" id="ARBA00022553"/>
    </source>
</evidence>
<reference evidence="25" key="1">
    <citation type="submission" date="2025-08" db="UniProtKB">
        <authorList>
            <consortium name="RefSeq"/>
        </authorList>
    </citation>
    <scope>IDENTIFICATION</scope>
</reference>
<keyword evidence="7" id="KW-0808">Transferase</keyword>
<dbReference type="SUPFAM" id="SSF55729">
    <property type="entry name" value="Acyl-CoA N-acyltransferases (Nat)"/>
    <property type="match status" value="1"/>
</dbReference>
<feature type="compositionally biased region" description="Low complexity" evidence="19">
    <location>
        <begin position="401"/>
        <end position="416"/>
    </location>
</feature>
<feature type="compositionally biased region" description="Pro residues" evidence="19">
    <location>
        <begin position="2350"/>
        <end position="2360"/>
    </location>
</feature>
<feature type="compositionally biased region" description="Basic and acidic residues" evidence="19">
    <location>
        <begin position="1326"/>
        <end position="1373"/>
    </location>
</feature>
<dbReference type="SMART" id="SM00249">
    <property type="entry name" value="PHD"/>
    <property type="match status" value="1"/>
</dbReference>
<feature type="compositionally biased region" description="Basic and acidic residues" evidence="19">
    <location>
        <begin position="541"/>
        <end position="558"/>
    </location>
</feature>
<dbReference type="InterPro" id="IPR019787">
    <property type="entry name" value="Znf_PHD-finger"/>
</dbReference>
<keyword evidence="14" id="KW-0007">Acetylation</keyword>
<keyword evidence="9" id="KW-0677">Repeat</keyword>
<evidence type="ECO:0000256" key="7">
    <source>
        <dbReference type="ARBA" id="ARBA00022679"/>
    </source>
</evidence>
<evidence type="ECO:0000256" key="19">
    <source>
        <dbReference type="SAM" id="MobiDB-lite"/>
    </source>
</evidence>
<evidence type="ECO:0000256" key="10">
    <source>
        <dbReference type="ARBA" id="ARBA00022771"/>
    </source>
</evidence>
<dbReference type="InterPro" id="IPR011011">
    <property type="entry name" value="Znf_FYVE_PHD"/>
</dbReference>
<feature type="domain" description="PHD-type" evidence="20">
    <location>
        <begin position="189"/>
        <end position="249"/>
    </location>
</feature>
<feature type="region of interest" description="Disordered" evidence="19">
    <location>
        <begin position="1796"/>
        <end position="1869"/>
    </location>
</feature>
<dbReference type="CDD" id="cd20805">
    <property type="entry name" value="C1_DGK_rpt2"/>
    <property type="match status" value="1"/>
</dbReference>
<dbReference type="SUPFAM" id="SSF46785">
    <property type="entry name" value="Winged helix' DNA-binding domain"/>
    <property type="match status" value="1"/>
</dbReference>
<dbReference type="PROSITE" id="PS50016">
    <property type="entry name" value="ZF_PHD_2"/>
    <property type="match status" value="1"/>
</dbReference>
<dbReference type="InterPro" id="IPR036388">
    <property type="entry name" value="WH-like_DNA-bd_sf"/>
</dbReference>
<feature type="compositionally biased region" description="Basic and acidic residues" evidence="19">
    <location>
        <begin position="1244"/>
        <end position="1258"/>
    </location>
</feature>
<feature type="domain" description="MYST-type HAT" evidence="22">
    <location>
        <begin position="750"/>
        <end position="1027"/>
    </location>
</feature>
<feature type="region of interest" description="Disordered" evidence="19">
    <location>
        <begin position="2127"/>
        <end position="2170"/>
    </location>
</feature>
<dbReference type="GeneID" id="112051853"/>
<evidence type="ECO:0000256" key="8">
    <source>
        <dbReference type="ARBA" id="ARBA00022723"/>
    </source>
</evidence>
<evidence type="ECO:0000256" key="11">
    <source>
        <dbReference type="ARBA" id="ARBA00022833"/>
    </source>
</evidence>
<evidence type="ECO:0000256" key="14">
    <source>
        <dbReference type="ARBA" id="ARBA00022990"/>
    </source>
</evidence>
<keyword evidence="11" id="KW-0862">Zinc</keyword>
<feature type="compositionally biased region" description="Low complexity" evidence="19">
    <location>
        <begin position="559"/>
        <end position="593"/>
    </location>
</feature>
<feature type="compositionally biased region" description="Polar residues" evidence="19">
    <location>
        <begin position="1108"/>
        <end position="1117"/>
    </location>
</feature>
<dbReference type="SMART" id="SM00526">
    <property type="entry name" value="H15"/>
    <property type="match status" value="1"/>
</dbReference>
<dbReference type="RefSeq" id="XP_052743577.1">
    <property type="nucleotide sequence ID" value="XM_052887617.1"/>
</dbReference>
<comment type="similarity">
    <text evidence="2">Belongs to the MYST (SAS/MOZ) family.</text>
</comment>
<evidence type="ECO:0000256" key="5">
    <source>
        <dbReference type="ARBA" id="ARBA00022499"/>
    </source>
</evidence>
<dbReference type="Gene3D" id="3.40.630.30">
    <property type="match status" value="1"/>
</dbReference>
<evidence type="ECO:0000256" key="12">
    <source>
        <dbReference type="ARBA" id="ARBA00022843"/>
    </source>
</evidence>
<evidence type="ECO:0000256" key="17">
    <source>
        <dbReference type="ARBA" id="ARBA00048017"/>
    </source>
</evidence>
<feature type="compositionally biased region" description="Basic and acidic residues" evidence="19">
    <location>
        <begin position="390"/>
        <end position="400"/>
    </location>
</feature>
<feature type="compositionally biased region" description="Polar residues" evidence="19">
    <location>
        <begin position="1796"/>
        <end position="1806"/>
    </location>
</feature>
<proteinExistence type="inferred from homology"/>
<dbReference type="PANTHER" id="PTHR10615:SF217">
    <property type="entry name" value="HISTONE ACETYLTRANSFERASE"/>
    <property type="match status" value="1"/>
</dbReference>
<feature type="compositionally biased region" description="Basic and acidic residues" evidence="19">
    <location>
        <begin position="633"/>
        <end position="660"/>
    </location>
</feature>
<evidence type="ECO:0000259" key="23">
    <source>
        <dbReference type="PROSITE" id="PS52014"/>
    </source>
</evidence>
<dbReference type="PROSITE" id="PS51726">
    <property type="entry name" value="MYST_HAT"/>
    <property type="match status" value="1"/>
</dbReference>
<evidence type="ECO:0000256" key="2">
    <source>
        <dbReference type="ARBA" id="ARBA00010107"/>
    </source>
</evidence>
<feature type="compositionally biased region" description="Basic and acidic residues" evidence="19">
    <location>
        <begin position="1528"/>
        <end position="1548"/>
    </location>
</feature>
<protein>
    <recommendedName>
        <fullName evidence="3">histone acetyltransferase</fullName>
        <ecNumber evidence="3">2.3.1.48</ecNumber>
    </recommendedName>
</protein>
<evidence type="ECO:0000256" key="4">
    <source>
        <dbReference type="ARBA" id="ARBA00022491"/>
    </source>
</evidence>
<dbReference type="InterPro" id="IPR001965">
    <property type="entry name" value="Znf_PHD"/>
</dbReference>